<accession>A0ABS9U2V3</accession>
<dbReference type="Gene3D" id="1.20.120.1630">
    <property type="match status" value="1"/>
</dbReference>
<dbReference type="Pfam" id="PF04140">
    <property type="entry name" value="ICMT"/>
    <property type="match status" value="1"/>
</dbReference>
<keyword evidence="7" id="KW-1185">Reference proteome</keyword>
<protein>
    <submittedName>
        <fullName evidence="6">Isoprenylcysteine carboxylmethyltransferase family protein</fullName>
    </submittedName>
</protein>
<dbReference type="EMBL" id="JAKZBV010000001">
    <property type="protein sequence ID" value="MCH6471016.1"/>
    <property type="molecule type" value="Genomic_DNA"/>
</dbReference>
<evidence type="ECO:0000256" key="5">
    <source>
        <dbReference type="SAM" id="Phobius"/>
    </source>
</evidence>
<gene>
    <name evidence="6" type="ORF">L0M17_13695</name>
</gene>
<comment type="subcellular location">
    <subcellularLocation>
        <location evidence="1">Membrane</location>
        <topology evidence="1">Multi-pass membrane protein</topology>
    </subcellularLocation>
</comment>
<dbReference type="InterPro" id="IPR052527">
    <property type="entry name" value="Metal_cation-efflux_comp"/>
</dbReference>
<comment type="caution">
    <text evidence="6">The sequence shown here is derived from an EMBL/GenBank/DDBJ whole genome shotgun (WGS) entry which is preliminary data.</text>
</comment>
<evidence type="ECO:0000313" key="6">
    <source>
        <dbReference type="EMBL" id="MCH6471016.1"/>
    </source>
</evidence>
<name>A0ABS9U2V3_9MICC</name>
<reference evidence="6 7" key="1">
    <citation type="submission" date="2022-03" db="EMBL/GenBank/DDBJ databases">
        <title>Sinomonas sp. isolated from a soil.</title>
        <authorList>
            <person name="Han J."/>
            <person name="Kim D.-U."/>
        </authorList>
    </citation>
    <scope>NUCLEOTIDE SEQUENCE [LARGE SCALE GENOMIC DNA]</scope>
    <source>
        <strain evidence="6 7">5-5</strain>
    </source>
</reference>
<dbReference type="Proteomes" id="UP001202922">
    <property type="component" value="Unassembled WGS sequence"/>
</dbReference>
<organism evidence="6 7">
    <name type="scientific">Sinomonas terrae</name>
    <dbReference type="NCBI Taxonomy" id="2908838"/>
    <lineage>
        <taxon>Bacteria</taxon>
        <taxon>Bacillati</taxon>
        <taxon>Actinomycetota</taxon>
        <taxon>Actinomycetes</taxon>
        <taxon>Micrococcales</taxon>
        <taxon>Micrococcaceae</taxon>
        <taxon>Sinomonas</taxon>
    </lineage>
</organism>
<evidence type="ECO:0000313" key="7">
    <source>
        <dbReference type="Proteomes" id="UP001202922"/>
    </source>
</evidence>
<keyword evidence="3 5" id="KW-1133">Transmembrane helix</keyword>
<dbReference type="InterPro" id="IPR007269">
    <property type="entry name" value="ICMT_MeTrfase"/>
</dbReference>
<dbReference type="PANTHER" id="PTHR43847">
    <property type="entry name" value="BLL3993 PROTEIN"/>
    <property type="match status" value="1"/>
</dbReference>
<feature type="transmembrane region" description="Helical" evidence="5">
    <location>
        <begin position="65"/>
        <end position="87"/>
    </location>
</feature>
<keyword evidence="4 5" id="KW-0472">Membrane</keyword>
<feature type="transmembrane region" description="Helical" evidence="5">
    <location>
        <begin position="121"/>
        <end position="150"/>
    </location>
</feature>
<proteinExistence type="predicted"/>
<keyword evidence="2 5" id="KW-0812">Transmembrane</keyword>
<dbReference type="PANTHER" id="PTHR43847:SF1">
    <property type="entry name" value="BLL3993 PROTEIN"/>
    <property type="match status" value="1"/>
</dbReference>
<evidence type="ECO:0000256" key="1">
    <source>
        <dbReference type="ARBA" id="ARBA00004141"/>
    </source>
</evidence>
<evidence type="ECO:0000256" key="4">
    <source>
        <dbReference type="ARBA" id="ARBA00023136"/>
    </source>
</evidence>
<evidence type="ECO:0000256" key="3">
    <source>
        <dbReference type="ARBA" id="ARBA00022989"/>
    </source>
</evidence>
<sequence length="183" mass="19793">MLDALMWTTPAVLLGASELVFASRGSREASPDAVAMDHAIKAATLAGLVGPLLAAPMLPRPLPGVVVAGLALALAGVAVRLLAMVMLRQRYRLTPQRQSSDHYLVRNGLYGFVRHPGYTGILMTLSGMAIIAAGPWGLAFLAPVIVFCVVRIAGEERLLREEFGSEFSDYCRTVRWRLVPCLY</sequence>
<dbReference type="RefSeq" id="WP_241054588.1">
    <property type="nucleotide sequence ID" value="NZ_JAKZBV010000001.1"/>
</dbReference>
<evidence type="ECO:0000256" key="2">
    <source>
        <dbReference type="ARBA" id="ARBA00022692"/>
    </source>
</evidence>